<keyword evidence="1" id="KW-0560">Oxidoreductase</keyword>
<evidence type="ECO:0000313" key="3">
    <source>
        <dbReference type="EMBL" id="GAA3643216.1"/>
    </source>
</evidence>
<accession>A0ABP7AZ57</accession>
<keyword evidence="4" id="KW-1185">Reference proteome</keyword>
<evidence type="ECO:0000256" key="1">
    <source>
        <dbReference type="ARBA" id="ARBA00023002"/>
    </source>
</evidence>
<dbReference type="InterPro" id="IPR052019">
    <property type="entry name" value="F420H2_bilvrd_red/Heme_oxyg"/>
</dbReference>
<dbReference type="InterPro" id="IPR019920">
    <property type="entry name" value="F420-binding_dom_put"/>
</dbReference>
<dbReference type="Pfam" id="PF01243">
    <property type="entry name" value="PNPOx_N"/>
    <property type="match status" value="1"/>
</dbReference>
<dbReference type="PANTHER" id="PTHR35176">
    <property type="entry name" value="HEME OXYGENASE HI_0854-RELATED"/>
    <property type="match status" value="1"/>
</dbReference>
<feature type="domain" description="Pyridoxamine 5'-phosphate oxidase N-terminal" evidence="2">
    <location>
        <begin position="8"/>
        <end position="137"/>
    </location>
</feature>
<proteinExistence type="predicted"/>
<dbReference type="InterPro" id="IPR011576">
    <property type="entry name" value="Pyridox_Oxase_N"/>
</dbReference>
<dbReference type="RefSeq" id="WP_344810068.1">
    <property type="nucleotide sequence ID" value="NZ_BAABAB010000056.1"/>
</dbReference>
<protein>
    <submittedName>
        <fullName evidence="3">PPOX class F420-dependent oxidoreductase</fullName>
    </submittedName>
</protein>
<sequence>MVDDATLLALFGSSGTGALATLKRDGRPQISNVRYAFDPQTRIFRVSVTDSRAKTRNLRRDPRAGMYTTSRDGWSYAVADCDATLSPVAAAPDDATVEALVDLYRTLAGEHPDWDDYRRAMVSDGRLVLTLAVTHVYGTPADR</sequence>
<dbReference type="SUPFAM" id="SSF50475">
    <property type="entry name" value="FMN-binding split barrel"/>
    <property type="match status" value="1"/>
</dbReference>
<dbReference type="EMBL" id="BAABAB010000056">
    <property type="protein sequence ID" value="GAA3643216.1"/>
    <property type="molecule type" value="Genomic_DNA"/>
</dbReference>
<comment type="caution">
    <text evidence="3">The sequence shown here is derived from an EMBL/GenBank/DDBJ whole genome shotgun (WGS) entry which is preliminary data.</text>
</comment>
<dbReference type="PANTHER" id="PTHR35176:SF2">
    <property type="entry name" value="F420H(2)-DEPENDENT REDUCTASE RV1155"/>
    <property type="match status" value="1"/>
</dbReference>
<evidence type="ECO:0000313" key="4">
    <source>
        <dbReference type="Proteomes" id="UP001501490"/>
    </source>
</evidence>
<gene>
    <name evidence="3" type="ORF">GCM10022236_52340</name>
</gene>
<reference evidence="4" key="1">
    <citation type="journal article" date="2019" name="Int. J. Syst. Evol. Microbiol.">
        <title>The Global Catalogue of Microorganisms (GCM) 10K type strain sequencing project: providing services to taxonomists for standard genome sequencing and annotation.</title>
        <authorList>
            <consortium name="The Broad Institute Genomics Platform"/>
            <consortium name="The Broad Institute Genome Sequencing Center for Infectious Disease"/>
            <person name="Wu L."/>
            <person name="Ma J."/>
        </authorList>
    </citation>
    <scope>NUCLEOTIDE SEQUENCE [LARGE SCALE GENOMIC DNA]</scope>
    <source>
        <strain evidence="4">JCM 16929</strain>
    </source>
</reference>
<dbReference type="Gene3D" id="2.30.110.10">
    <property type="entry name" value="Electron Transport, Fmn-binding Protein, Chain A"/>
    <property type="match status" value="1"/>
</dbReference>
<evidence type="ECO:0000259" key="2">
    <source>
        <dbReference type="Pfam" id="PF01243"/>
    </source>
</evidence>
<organism evidence="3 4">
    <name type="scientific">Microlunatus ginsengisoli</name>
    <dbReference type="NCBI Taxonomy" id="363863"/>
    <lineage>
        <taxon>Bacteria</taxon>
        <taxon>Bacillati</taxon>
        <taxon>Actinomycetota</taxon>
        <taxon>Actinomycetes</taxon>
        <taxon>Propionibacteriales</taxon>
        <taxon>Propionibacteriaceae</taxon>
        <taxon>Microlunatus</taxon>
    </lineage>
</organism>
<dbReference type="InterPro" id="IPR012349">
    <property type="entry name" value="Split_barrel_FMN-bd"/>
</dbReference>
<name>A0ABP7AZ57_9ACTN</name>
<dbReference type="Proteomes" id="UP001501490">
    <property type="component" value="Unassembled WGS sequence"/>
</dbReference>
<dbReference type="NCBIfam" id="TIGR03618">
    <property type="entry name" value="Rv1155_F420"/>
    <property type="match status" value="1"/>
</dbReference>